<evidence type="ECO:0000313" key="2">
    <source>
        <dbReference type="Proteomes" id="UP001320119"/>
    </source>
</evidence>
<reference evidence="1 2" key="1">
    <citation type="journal article" date="2022" name="IScience">
        <title>An ultrasensitive nanofiber-based assay for enzymatic hydrolysis and deep-sea microbial degradation of cellulose.</title>
        <authorList>
            <person name="Tsudome M."/>
            <person name="Tachioka M."/>
            <person name="Miyazaki M."/>
            <person name="Uchimura K."/>
            <person name="Tsuda M."/>
            <person name="Takaki Y."/>
            <person name="Deguchi S."/>
        </authorList>
    </citation>
    <scope>NUCLEOTIDE SEQUENCE [LARGE SCALE GENOMIC DNA]</scope>
    <source>
        <strain evidence="1 2">GE09</strain>
    </source>
</reference>
<sequence length="137" mass="15278">MKTILLGFLAVFLGACQKQNSPPQSTDIQVAQYVSSNECFTVESNIQHKMKLHAYFPFYFAIVDSCVPLTEISDINYYAEMPAHGHGMNSMPEITATHIAGEYAVKGSMFHMPGDWLATIEIRYGNKLEIIQVALSL</sequence>
<dbReference type="RefSeq" id="WP_236986803.1">
    <property type="nucleotide sequence ID" value="NZ_AP023086.1"/>
</dbReference>
<dbReference type="Proteomes" id="UP001320119">
    <property type="component" value="Chromosome"/>
</dbReference>
<dbReference type="KEGG" id="marq:MARGE09_P1532"/>
<evidence type="ECO:0000313" key="1">
    <source>
        <dbReference type="EMBL" id="BCD97331.1"/>
    </source>
</evidence>
<name>A0AAN1WGT4_9GAMM</name>
<protein>
    <recommendedName>
        <fullName evidence="3">YtkA-like domain-containing protein</fullName>
    </recommendedName>
</protein>
<proteinExistence type="predicted"/>
<gene>
    <name evidence="1" type="ORF">MARGE09_P1532</name>
</gene>
<keyword evidence="2" id="KW-1185">Reference proteome</keyword>
<organism evidence="1 2">
    <name type="scientific">Marinagarivorans cellulosilyticus</name>
    <dbReference type="NCBI Taxonomy" id="2721545"/>
    <lineage>
        <taxon>Bacteria</taxon>
        <taxon>Pseudomonadati</taxon>
        <taxon>Pseudomonadota</taxon>
        <taxon>Gammaproteobacteria</taxon>
        <taxon>Cellvibrionales</taxon>
        <taxon>Cellvibrionaceae</taxon>
        <taxon>Marinagarivorans</taxon>
    </lineage>
</organism>
<accession>A0AAN1WGT4</accession>
<dbReference type="AlphaFoldDB" id="A0AAN1WGT4"/>
<dbReference type="PROSITE" id="PS51257">
    <property type="entry name" value="PROKAR_LIPOPROTEIN"/>
    <property type="match status" value="1"/>
</dbReference>
<evidence type="ECO:0008006" key="3">
    <source>
        <dbReference type="Google" id="ProtNLM"/>
    </source>
</evidence>
<dbReference type="EMBL" id="AP023086">
    <property type="protein sequence ID" value="BCD97331.1"/>
    <property type="molecule type" value="Genomic_DNA"/>
</dbReference>